<evidence type="ECO:0000256" key="4">
    <source>
        <dbReference type="ARBA" id="ARBA00022989"/>
    </source>
</evidence>
<dbReference type="Proteomes" id="UP000287651">
    <property type="component" value="Unassembled WGS sequence"/>
</dbReference>
<feature type="compositionally biased region" description="Basic and acidic residues" evidence="7">
    <location>
        <begin position="1"/>
        <end position="11"/>
    </location>
</feature>
<comment type="subcellular location">
    <subcellularLocation>
        <location evidence="1 6">Endoplasmic reticulum membrane</location>
        <topology evidence="1 6">Multi-pass membrane protein</topology>
    </subcellularLocation>
</comment>
<evidence type="ECO:0000256" key="6">
    <source>
        <dbReference type="RuleBase" id="RU363132"/>
    </source>
</evidence>
<feature type="compositionally biased region" description="Low complexity" evidence="7">
    <location>
        <begin position="12"/>
        <end position="21"/>
    </location>
</feature>
<feature type="transmembrane region" description="Helical" evidence="6">
    <location>
        <begin position="74"/>
        <end position="94"/>
    </location>
</feature>
<evidence type="ECO:0000313" key="9">
    <source>
        <dbReference type="EMBL" id="RRT79808.1"/>
    </source>
</evidence>
<proteinExistence type="predicted"/>
<dbReference type="GO" id="GO:0005789">
    <property type="term" value="C:endoplasmic reticulum membrane"/>
    <property type="evidence" value="ECO:0007669"/>
    <property type="project" value="UniProtKB-SubCell"/>
</dbReference>
<keyword evidence="4 6" id="KW-1133">Transmembrane helix</keyword>
<evidence type="ECO:0000256" key="7">
    <source>
        <dbReference type="SAM" id="MobiDB-lite"/>
    </source>
</evidence>
<evidence type="ECO:0000313" key="10">
    <source>
        <dbReference type="Proteomes" id="UP000287651"/>
    </source>
</evidence>
<keyword evidence="2 6" id="KW-0812">Transmembrane</keyword>
<reference evidence="9 10" key="1">
    <citation type="journal article" date="2014" name="Agronomy (Basel)">
        <title>A Draft Genome Sequence for Ensete ventricosum, the Drought-Tolerant Tree Against Hunger.</title>
        <authorList>
            <person name="Harrison J."/>
            <person name="Moore K.A."/>
            <person name="Paszkiewicz K."/>
            <person name="Jones T."/>
            <person name="Grant M."/>
            <person name="Ambacheew D."/>
            <person name="Muzemil S."/>
            <person name="Studholme D.J."/>
        </authorList>
    </citation>
    <scope>NUCLEOTIDE SEQUENCE [LARGE SCALE GENOMIC DNA]</scope>
</reference>
<dbReference type="PROSITE" id="PS50845">
    <property type="entry name" value="RETICULON"/>
    <property type="match status" value="1"/>
</dbReference>
<dbReference type="PANTHER" id="PTHR10994:SF154">
    <property type="entry name" value="RETICULON-LIKE PROTEIN B11"/>
    <property type="match status" value="1"/>
</dbReference>
<protein>
    <recommendedName>
        <fullName evidence="6">Reticulon-like protein</fullName>
    </recommendedName>
</protein>
<dbReference type="InterPro" id="IPR003388">
    <property type="entry name" value="Reticulon"/>
</dbReference>
<dbReference type="GO" id="GO:0009617">
    <property type="term" value="P:response to bacterium"/>
    <property type="evidence" value="ECO:0007669"/>
    <property type="project" value="InterPro"/>
</dbReference>
<feature type="domain" description="Reticulon" evidence="8">
    <location>
        <begin position="42"/>
        <end position="224"/>
    </location>
</feature>
<name>A0A427AU73_ENSVE</name>
<feature type="transmembrane region" description="Helical" evidence="6">
    <location>
        <begin position="146"/>
        <end position="162"/>
    </location>
</feature>
<accession>A0A427AU73</accession>
<keyword evidence="3 6" id="KW-0256">Endoplasmic reticulum</keyword>
<evidence type="ECO:0000256" key="5">
    <source>
        <dbReference type="ARBA" id="ARBA00023136"/>
    </source>
</evidence>
<sequence length="224" mass="24423">MAVVQDLDHPSAPDAPQSAASSPPPPGPIRPSVHLALGGGVVADVLLWRRRNLAVLTAAGATTVWFLFDRAGYSFLSVIANALLLLVVILFFWAKSALLLNRPLPPLPNLEIPDEVVAKAADGARVWINRALAVGHDIAIRRDRKVFLQVILGLCLISYIGSLFNFLTLVYIGVLLSITLPALYDKYQDHVHEKLGVAHNVVLKQYGNILSRVQAQSTKEKKTE</sequence>
<evidence type="ECO:0000256" key="3">
    <source>
        <dbReference type="ARBA" id="ARBA00022824"/>
    </source>
</evidence>
<keyword evidence="5 6" id="KW-0472">Membrane</keyword>
<evidence type="ECO:0000259" key="8">
    <source>
        <dbReference type="PROSITE" id="PS50845"/>
    </source>
</evidence>
<dbReference type="PANTHER" id="PTHR10994">
    <property type="entry name" value="RETICULON"/>
    <property type="match status" value="1"/>
</dbReference>
<dbReference type="EMBL" id="AMZH03001305">
    <property type="protein sequence ID" value="RRT79808.1"/>
    <property type="molecule type" value="Genomic_DNA"/>
</dbReference>
<organism evidence="9 10">
    <name type="scientific">Ensete ventricosum</name>
    <name type="common">Abyssinian banana</name>
    <name type="synonym">Musa ensete</name>
    <dbReference type="NCBI Taxonomy" id="4639"/>
    <lineage>
        <taxon>Eukaryota</taxon>
        <taxon>Viridiplantae</taxon>
        <taxon>Streptophyta</taxon>
        <taxon>Embryophyta</taxon>
        <taxon>Tracheophyta</taxon>
        <taxon>Spermatophyta</taxon>
        <taxon>Magnoliopsida</taxon>
        <taxon>Liliopsida</taxon>
        <taxon>Zingiberales</taxon>
        <taxon>Musaceae</taxon>
        <taxon>Ensete</taxon>
    </lineage>
</organism>
<dbReference type="Pfam" id="PF02453">
    <property type="entry name" value="Reticulon"/>
    <property type="match status" value="1"/>
</dbReference>
<dbReference type="AlphaFoldDB" id="A0A427AU73"/>
<feature type="region of interest" description="Disordered" evidence="7">
    <location>
        <begin position="1"/>
        <end position="26"/>
    </location>
</feature>
<evidence type="ECO:0000256" key="1">
    <source>
        <dbReference type="ARBA" id="ARBA00004477"/>
    </source>
</evidence>
<dbReference type="InterPro" id="IPR045064">
    <property type="entry name" value="Reticulon-like"/>
</dbReference>
<gene>
    <name evidence="9" type="ORF">B296_00014205</name>
</gene>
<evidence type="ECO:0000256" key="2">
    <source>
        <dbReference type="ARBA" id="ARBA00022692"/>
    </source>
</evidence>
<comment type="caution">
    <text evidence="9">The sequence shown here is derived from an EMBL/GenBank/DDBJ whole genome shotgun (WGS) entry which is preliminary data.</text>
</comment>